<feature type="domain" description="LysM" evidence="2">
    <location>
        <begin position="371"/>
        <end position="415"/>
    </location>
</feature>
<reference evidence="3" key="1">
    <citation type="submission" date="2023-07" db="EMBL/GenBank/DDBJ databases">
        <title>Genomic Encyclopedia of Type Strains, Phase IV (KMG-IV): sequencing the most valuable type-strain genomes for metagenomic binning, comparative biology and taxonomic classification.</title>
        <authorList>
            <person name="Goeker M."/>
        </authorList>
    </citation>
    <scope>NUCLEOTIDE SEQUENCE</scope>
    <source>
        <strain evidence="3">DSM 23947</strain>
    </source>
</reference>
<keyword evidence="1" id="KW-0175">Coiled coil</keyword>
<dbReference type="InterPro" id="IPR018392">
    <property type="entry name" value="LysM"/>
</dbReference>
<dbReference type="InterPro" id="IPR048862">
    <property type="entry name" value="SPOCS_spoVID_N"/>
</dbReference>
<protein>
    <submittedName>
        <fullName evidence="3">Stage VI sporulation protein D</fullName>
    </submittedName>
</protein>
<evidence type="ECO:0000259" key="2">
    <source>
        <dbReference type="PROSITE" id="PS51782"/>
    </source>
</evidence>
<dbReference type="Pfam" id="PF20918">
    <property type="entry name" value="SPOCS_spoVID-N"/>
    <property type="match status" value="1"/>
</dbReference>
<organism evidence="3 4">
    <name type="scientific">Oikeobacillus pervagus</name>
    <dbReference type="NCBI Taxonomy" id="1325931"/>
    <lineage>
        <taxon>Bacteria</taxon>
        <taxon>Bacillati</taxon>
        <taxon>Bacillota</taxon>
        <taxon>Bacilli</taxon>
        <taxon>Bacillales</taxon>
        <taxon>Bacillaceae</taxon>
        <taxon>Oikeobacillus</taxon>
    </lineage>
</organism>
<dbReference type="InterPro" id="IPR036779">
    <property type="entry name" value="LysM_dom_sf"/>
</dbReference>
<accession>A0AAJ1WKF6</accession>
<gene>
    <name evidence="3" type="ORF">J2S13_002927</name>
</gene>
<dbReference type="SMART" id="SM00257">
    <property type="entry name" value="LysM"/>
    <property type="match status" value="1"/>
</dbReference>
<dbReference type="SUPFAM" id="SSF54106">
    <property type="entry name" value="LysM domain"/>
    <property type="match status" value="1"/>
</dbReference>
<evidence type="ECO:0000256" key="1">
    <source>
        <dbReference type="SAM" id="Coils"/>
    </source>
</evidence>
<dbReference type="Pfam" id="PF01476">
    <property type="entry name" value="LysM"/>
    <property type="match status" value="1"/>
</dbReference>
<name>A0AAJ1WKF6_9BACI</name>
<feature type="coiled-coil region" evidence="1">
    <location>
        <begin position="228"/>
        <end position="266"/>
    </location>
</feature>
<sequence>MTNQDQSCLRFSLEESVWFQKGQEVDELISISLDPHITIEEQEQFIILRGVLELSGEYQPVGDGDLEDPHLSKVKYVQRVDWREDGECEFFHEFPIDVTIPKNRVQNIEEIDIFIDVFDYELPENACLRLNVDMSITGIYGEQQVEEDIENIVDTDEVEEVWDDFEEIEVVERVEQIEEDDEEDLDVFVEIDEDSESNTITPITEEEVEEGSQTFSAVARRRNVEIDNEEEEEKKIEVISRLHKIEKNQEEQVEIQEEVDEEIEENRLDQEMTIKFKSEDPTSREKQQVVDLSDQFVGNEKKAVRAEEDPIEEDLEAFDPTMEELTEEEYMESSSVEVIKNKKKGKKKKFESISLADFFARKEEESSSKLKVCIVQQGDTIDSLAERYAVSSHQIISENHLELTENLSEGQVLYIPATFKLKN</sequence>
<proteinExistence type="predicted"/>
<dbReference type="Gene3D" id="3.10.350.10">
    <property type="entry name" value="LysM domain"/>
    <property type="match status" value="1"/>
</dbReference>
<comment type="caution">
    <text evidence="3">The sequence shown here is derived from an EMBL/GenBank/DDBJ whole genome shotgun (WGS) entry which is preliminary data.</text>
</comment>
<dbReference type="CDD" id="cd00118">
    <property type="entry name" value="LysM"/>
    <property type="match status" value="1"/>
</dbReference>
<dbReference type="EMBL" id="JAUSUC010000051">
    <property type="protein sequence ID" value="MDQ0216468.1"/>
    <property type="molecule type" value="Genomic_DNA"/>
</dbReference>
<dbReference type="PROSITE" id="PS51782">
    <property type="entry name" value="LYSM"/>
    <property type="match status" value="1"/>
</dbReference>
<evidence type="ECO:0000313" key="4">
    <source>
        <dbReference type="Proteomes" id="UP001237207"/>
    </source>
</evidence>
<dbReference type="RefSeq" id="WP_307258521.1">
    <property type="nucleotide sequence ID" value="NZ_JAUSUC010000051.1"/>
</dbReference>
<evidence type="ECO:0000313" key="3">
    <source>
        <dbReference type="EMBL" id="MDQ0216468.1"/>
    </source>
</evidence>
<dbReference type="Proteomes" id="UP001237207">
    <property type="component" value="Unassembled WGS sequence"/>
</dbReference>
<dbReference type="AlphaFoldDB" id="A0AAJ1WKF6"/>
<keyword evidence="4" id="KW-1185">Reference proteome</keyword>